<keyword evidence="4" id="KW-0238">DNA-binding</keyword>
<evidence type="ECO:0000256" key="7">
    <source>
        <dbReference type="ARBA" id="ARBA00023242"/>
    </source>
</evidence>
<keyword evidence="7" id="KW-0539">Nucleus</keyword>
<evidence type="ECO:0000259" key="10">
    <source>
        <dbReference type="PROSITE" id="PS51294"/>
    </source>
</evidence>
<dbReference type="EMBL" id="JAJJMA010063711">
    <property type="protein sequence ID" value="MCL7027035.1"/>
    <property type="molecule type" value="Genomic_DNA"/>
</dbReference>
<evidence type="ECO:0000313" key="11">
    <source>
        <dbReference type="EMBL" id="MCL7027035.1"/>
    </source>
</evidence>
<accession>A0AA41UY17</accession>
<dbReference type="GO" id="GO:0003677">
    <property type="term" value="F:DNA binding"/>
    <property type="evidence" value="ECO:0007669"/>
    <property type="project" value="UniProtKB-KW"/>
</dbReference>
<name>A0AA41UY17_PAPNU</name>
<organism evidence="11 12">
    <name type="scientific">Papaver nudicaule</name>
    <name type="common">Iceland poppy</name>
    <dbReference type="NCBI Taxonomy" id="74823"/>
    <lineage>
        <taxon>Eukaryota</taxon>
        <taxon>Viridiplantae</taxon>
        <taxon>Streptophyta</taxon>
        <taxon>Embryophyta</taxon>
        <taxon>Tracheophyta</taxon>
        <taxon>Spermatophyta</taxon>
        <taxon>Magnoliopsida</taxon>
        <taxon>Ranunculales</taxon>
        <taxon>Papaveraceae</taxon>
        <taxon>Papaveroideae</taxon>
        <taxon>Papaver</taxon>
    </lineage>
</organism>
<dbReference type="InterPro" id="IPR009057">
    <property type="entry name" value="Homeodomain-like_sf"/>
</dbReference>
<dbReference type="FunFam" id="1.10.10.60:FF:000218">
    <property type="entry name" value="Myb transcription factor"/>
    <property type="match status" value="1"/>
</dbReference>
<dbReference type="Gene3D" id="1.10.10.60">
    <property type="entry name" value="Homeodomain-like"/>
    <property type="match status" value="2"/>
</dbReference>
<keyword evidence="6" id="KW-0804">Transcription</keyword>
<comment type="subcellular location">
    <subcellularLocation>
        <location evidence="1">Nucleus</location>
    </subcellularLocation>
</comment>
<evidence type="ECO:0000256" key="5">
    <source>
        <dbReference type="ARBA" id="ARBA00023159"/>
    </source>
</evidence>
<feature type="region of interest" description="Disordered" evidence="8">
    <location>
        <begin position="250"/>
        <end position="280"/>
    </location>
</feature>
<dbReference type="SMART" id="SM00717">
    <property type="entry name" value="SANT"/>
    <property type="match status" value="2"/>
</dbReference>
<dbReference type="SUPFAM" id="SSF46689">
    <property type="entry name" value="Homeodomain-like"/>
    <property type="match status" value="1"/>
</dbReference>
<evidence type="ECO:0000256" key="8">
    <source>
        <dbReference type="SAM" id="MobiDB-lite"/>
    </source>
</evidence>
<dbReference type="Proteomes" id="UP001177140">
    <property type="component" value="Unassembled WGS sequence"/>
</dbReference>
<dbReference type="PROSITE" id="PS50090">
    <property type="entry name" value="MYB_LIKE"/>
    <property type="match status" value="2"/>
</dbReference>
<evidence type="ECO:0000256" key="3">
    <source>
        <dbReference type="ARBA" id="ARBA00023015"/>
    </source>
</evidence>
<sequence>MKSSSAALSPERGVRKGAWAEEEDLLLTKCINKYGEGKWRQVPIRAGLNRCRKSCRLRWLNYLQPNIKRGEFKEDEVDLIIRMHKLLGNRWSLIAGRLPGRTSNDIKNYYNTHLKKTCFSKYNTQKAQQVVVTKKSRHANNPHSDSQGHDLQPQILKRRQLCPNISNTDDKQHIMTEVLRPHPRPFNKSQCNMNKLPTQPGMSNSQAVNKNITKCLPSIVNNHGYQFSNDQQIHDVTTQWLENILYGDEKEDSMPKKKPKKKKKKQVDPDNTTKRVEEGMKKDKHIEGDQHANYYYCSFDTDKGLEEGGNAGYWNSYLDDNLWSMLGEEQEQYFMI</sequence>
<dbReference type="InterPro" id="IPR017930">
    <property type="entry name" value="Myb_dom"/>
</dbReference>
<proteinExistence type="predicted"/>
<dbReference type="GO" id="GO:0005634">
    <property type="term" value="C:nucleus"/>
    <property type="evidence" value="ECO:0007669"/>
    <property type="project" value="UniProtKB-SubCell"/>
</dbReference>
<protein>
    <submittedName>
        <fullName evidence="11">Uncharacterized protein</fullName>
    </submittedName>
</protein>
<gene>
    <name evidence="11" type="ORF">MKW94_026157</name>
</gene>
<dbReference type="CDD" id="cd00167">
    <property type="entry name" value="SANT"/>
    <property type="match status" value="2"/>
</dbReference>
<evidence type="ECO:0000256" key="6">
    <source>
        <dbReference type="ARBA" id="ARBA00023163"/>
    </source>
</evidence>
<dbReference type="PANTHER" id="PTHR47999">
    <property type="entry name" value="TRANSCRIPTION FACTOR MYB8-RELATED-RELATED"/>
    <property type="match status" value="1"/>
</dbReference>
<evidence type="ECO:0000259" key="9">
    <source>
        <dbReference type="PROSITE" id="PS50090"/>
    </source>
</evidence>
<evidence type="ECO:0000256" key="1">
    <source>
        <dbReference type="ARBA" id="ARBA00004123"/>
    </source>
</evidence>
<evidence type="ECO:0000256" key="4">
    <source>
        <dbReference type="ARBA" id="ARBA00023125"/>
    </source>
</evidence>
<dbReference type="PANTHER" id="PTHR47999:SF24">
    <property type="entry name" value="TRANSCRIPTION FACTOR MYB90"/>
    <property type="match status" value="1"/>
</dbReference>
<dbReference type="InterPro" id="IPR015495">
    <property type="entry name" value="Myb_TF_plants"/>
</dbReference>
<keyword evidence="3" id="KW-0805">Transcription regulation</keyword>
<comment type="caution">
    <text evidence="11">The sequence shown here is derived from an EMBL/GenBank/DDBJ whole genome shotgun (WGS) entry which is preliminary data.</text>
</comment>
<dbReference type="Pfam" id="PF00249">
    <property type="entry name" value="Myb_DNA-binding"/>
    <property type="match status" value="2"/>
</dbReference>
<dbReference type="InterPro" id="IPR001005">
    <property type="entry name" value="SANT/Myb"/>
</dbReference>
<feature type="domain" description="Myb-like" evidence="9">
    <location>
        <begin position="64"/>
        <end position="114"/>
    </location>
</feature>
<feature type="domain" description="HTH myb-type" evidence="10">
    <location>
        <begin position="11"/>
        <end position="67"/>
    </location>
</feature>
<feature type="compositionally biased region" description="Basic and acidic residues" evidence="8">
    <location>
        <begin position="266"/>
        <end position="280"/>
    </location>
</feature>
<reference evidence="11" key="1">
    <citation type="submission" date="2022-03" db="EMBL/GenBank/DDBJ databases">
        <title>A functionally conserved STORR gene fusion in Papaver species that diverged 16.8 million years ago.</title>
        <authorList>
            <person name="Catania T."/>
        </authorList>
    </citation>
    <scope>NUCLEOTIDE SEQUENCE</scope>
    <source>
        <strain evidence="11">S-191538</strain>
    </source>
</reference>
<evidence type="ECO:0000313" key="12">
    <source>
        <dbReference type="Proteomes" id="UP001177140"/>
    </source>
</evidence>
<feature type="domain" description="HTH myb-type" evidence="10">
    <location>
        <begin position="68"/>
        <end position="118"/>
    </location>
</feature>
<feature type="compositionally biased region" description="Basic residues" evidence="8">
    <location>
        <begin position="256"/>
        <end position="265"/>
    </location>
</feature>
<feature type="domain" description="Myb-like" evidence="9">
    <location>
        <begin position="11"/>
        <end position="63"/>
    </location>
</feature>
<dbReference type="PROSITE" id="PS51294">
    <property type="entry name" value="HTH_MYB"/>
    <property type="match status" value="2"/>
</dbReference>
<keyword evidence="5" id="KW-0010">Activator</keyword>
<keyword evidence="2" id="KW-0677">Repeat</keyword>
<keyword evidence="12" id="KW-1185">Reference proteome</keyword>
<evidence type="ECO:0000256" key="2">
    <source>
        <dbReference type="ARBA" id="ARBA00022737"/>
    </source>
</evidence>
<dbReference type="AlphaFoldDB" id="A0AA41UY17"/>